<dbReference type="AlphaFoldDB" id="E0XH10"/>
<dbReference type="PROSITE" id="PS51003">
    <property type="entry name" value="CYTB_CTER"/>
    <property type="match status" value="1"/>
</dbReference>
<dbReference type="CTD" id="4519"/>
<dbReference type="InterPro" id="IPR048259">
    <property type="entry name" value="Cytochrome_b_N_euk/bac"/>
</dbReference>
<geneLocation type="mitochondrion" evidence="22"/>
<dbReference type="RefSeq" id="YP_003875585.1">
    <property type="nucleotide sequence ID" value="NC_014492.1"/>
</dbReference>
<dbReference type="PANTHER" id="PTHR19271:SF16">
    <property type="entry name" value="CYTOCHROME B"/>
    <property type="match status" value="1"/>
</dbReference>
<dbReference type="GO" id="GO:0016491">
    <property type="term" value="F:oxidoreductase activity"/>
    <property type="evidence" value="ECO:0007669"/>
    <property type="project" value="UniProtKB-UniRule"/>
</dbReference>
<name>E0XH10_9CRUS</name>
<feature type="transmembrane region" description="Helical" evidence="19">
    <location>
        <begin position="323"/>
        <end position="340"/>
    </location>
</feature>
<dbReference type="Pfam" id="PF00033">
    <property type="entry name" value="Cytochrome_B"/>
    <property type="match status" value="1"/>
</dbReference>
<evidence type="ECO:0000256" key="9">
    <source>
        <dbReference type="ARBA" id="ARBA00022723"/>
    </source>
</evidence>
<keyword evidence="8 19" id="KW-0812">Transmembrane</keyword>
<dbReference type="Pfam" id="PF00032">
    <property type="entry name" value="Cytochrom_B_C"/>
    <property type="match status" value="1"/>
</dbReference>
<feature type="transmembrane region" description="Helical" evidence="19">
    <location>
        <begin position="346"/>
        <end position="364"/>
    </location>
</feature>
<dbReference type="PANTHER" id="PTHR19271">
    <property type="entry name" value="CYTOCHROME B"/>
    <property type="match status" value="1"/>
</dbReference>
<dbReference type="SUPFAM" id="SSF81648">
    <property type="entry name" value="a domain/subunit of cytochrome bc1 complex (Ubiquinol-cytochrome c reductase)"/>
    <property type="match status" value="1"/>
</dbReference>
<evidence type="ECO:0000256" key="11">
    <source>
        <dbReference type="ARBA" id="ARBA00022982"/>
    </source>
</evidence>
<evidence type="ECO:0000256" key="1">
    <source>
        <dbReference type="ARBA" id="ARBA00002566"/>
    </source>
</evidence>
<keyword evidence="5 19" id="KW-0813">Transport</keyword>
<comment type="similarity">
    <text evidence="19">Belongs to the cytochrome b family.</text>
</comment>
<keyword evidence="14" id="KW-0830">Ubiquinone</keyword>
<proteinExistence type="inferred from homology"/>
<keyword evidence="9 18" id="KW-0479">Metal-binding</keyword>
<dbReference type="GO" id="GO:0008121">
    <property type="term" value="F:quinol-cytochrome-c reductase activity"/>
    <property type="evidence" value="ECO:0007669"/>
    <property type="project" value="InterPro"/>
</dbReference>
<reference evidence="22" key="1">
    <citation type="journal article" date="2010" name="Mitochondrial DNA">
        <title>The mitochondrial genome of the Japanese skeleton shrimp Caprella mutica (Amphipoda: Caprellidea) reveals a unique gene order and shared apomorphic translocations with Gammaridea.</title>
        <authorList>
            <person name="Kilpert F."/>
            <person name="Podsiadlowski L."/>
        </authorList>
    </citation>
    <scope>NUCLEOTIDE SEQUENCE</scope>
</reference>
<feature type="transmembrane region" description="Helical" evidence="19">
    <location>
        <begin position="37"/>
        <end position="58"/>
    </location>
</feature>
<evidence type="ECO:0000256" key="4">
    <source>
        <dbReference type="ARBA" id="ARBA00013531"/>
    </source>
</evidence>
<feature type="transmembrane region" description="Helical" evidence="19">
    <location>
        <begin position="272"/>
        <end position="302"/>
    </location>
</feature>
<dbReference type="InterPro" id="IPR048260">
    <property type="entry name" value="Cytochrome_b_C_euk/bac"/>
</dbReference>
<evidence type="ECO:0000256" key="10">
    <source>
        <dbReference type="ARBA" id="ARBA00022792"/>
    </source>
</evidence>
<sequence>MLTPTYKKDPLNSAINSTLLQLPAPVNLSSLWNMGSLLFMCLMIQIITGVLLASSYSPSMENSFYLVNFMTENSDKGWLIRYTHANGASLFFMCMYTHIGRGIYYKSYFMVHTWMAGVTIMILTMAAAFLGYVLPVNQMSFWGASVITNLFSEVPYIGPDLVQTIWGGPLVSNPTIMRFFTFHFMIPFIILALTMVHIIYLHTTGSSNNLGVSSVKKLIFHPFLSMKDALGVFIVIMAFMYLCLHQPLILGDDENFVLANPSVTPHHIQPEWYFLFAYAILRSIPNKLGGVIALALSVLVLYSLPFTSKPDKKSTNLRPLSKILFWLLVGSVLALSWIGARPVEEPFIIVGQILTVIYFLYFIISPLTEKK</sequence>
<keyword evidence="16 19" id="KW-0472">Membrane</keyword>
<feature type="domain" description="Cytochrome b/b6 C-terminal region profile" evidence="21">
    <location>
        <begin position="210"/>
        <end position="371"/>
    </location>
</feature>
<dbReference type="GO" id="GO:0005743">
    <property type="term" value="C:mitochondrial inner membrane"/>
    <property type="evidence" value="ECO:0007669"/>
    <property type="project" value="UniProtKB-SubCell"/>
</dbReference>
<evidence type="ECO:0000256" key="12">
    <source>
        <dbReference type="ARBA" id="ARBA00022989"/>
    </source>
</evidence>
<dbReference type="InterPro" id="IPR016174">
    <property type="entry name" value="Di-haem_cyt_TM"/>
</dbReference>
<dbReference type="GeneID" id="9725956"/>
<evidence type="ECO:0000256" key="8">
    <source>
        <dbReference type="ARBA" id="ARBA00022692"/>
    </source>
</evidence>
<accession>E0XH10</accession>
<evidence type="ECO:0000259" key="20">
    <source>
        <dbReference type="PROSITE" id="PS51002"/>
    </source>
</evidence>
<evidence type="ECO:0000256" key="19">
    <source>
        <dbReference type="RuleBase" id="RU362117"/>
    </source>
</evidence>
<feature type="binding site" evidence="17">
    <location>
        <position position="202"/>
    </location>
    <ligand>
        <name>a ubiquinone</name>
        <dbReference type="ChEBI" id="CHEBI:16389"/>
    </ligand>
</feature>
<dbReference type="CDD" id="cd00284">
    <property type="entry name" value="Cytochrome_b_N"/>
    <property type="match status" value="1"/>
</dbReference>
<dbReference type="SUPFAM" id="SSF81342">
    <property type="entry name" value="Transmembrane di-heme cytochromes"/>
    <property type="match status" value="1"/>
</dbReference>
<comment type="function">
    <text evidence="1 19">Component of the ubiquinol-cytochrome c reductase complex (complex III or cytochrome b-c1 complex) that is part of the mitochondrial respiratory chain. The b-c1 complex mediates electron transfer from ubiquinol to cytochrome c. Contributes to the generation of a proton gradient across the mitochondrial membrane that is then used for ATP synthesis.</text>
</comment>
<keyword evidence="11 19" id="KW-0249">Electron transport</keyword>
<evidence type="ECO:0000256" key="2">
    <source>
        <dbReference type="ARBA" id="ARBA00004448"/>
    </source>
</evidence>
<dbReference type="GO" id="GO:0045275">
    <property type="term" value="C:respiratory chain complex III"/>
    <property type="evidence" value="ECO:0007669"/>
    <property type="project" value="InterPro"/>
</dbReference>
<keyword evidence="15 19" id="KW-0496">Mitochondrion</keyword>
<feature type="transmembrane region" description="Helical" evidence="19">
    <location>
        <begin position="179"/>
        <end position="201"/>
    </location>
</feature>
<comment type="cofactor">
    <cofactor evidence="18">
        <name>heme</name>
        <dbReference type="ChEBI" id="CHEBI:30413"/>
    </cofactor>
    <text evidence="18">Binds 2 heme groups non-covalently.</text>
</comment>
<dbReference type="EMBL" id="GU130250">
    <property type="protein sequence ID" value="ADA69730.1"/>
    <property type="molecule type" value="Genomic_DNA"/>
</dbReference>
<dbReference type="InterPro" id="IPR036150">
    <property type="entry name" value="Cyt_b/b6_C_sf"/>
</dbReference>
<feature type="transmembrane region" description="Helical" evidence="19">
    <location>
        <begin position="222"/>
        <end position="242"/>
    </location>
</feature>
<feature type="transmembrane region" description="Helical" evidence="19">
    <location>
        <begin position="78"/>
        <end position="99"/>
    </location>
</feature>
<comment type="subunit">
    <text evidence="3">The main subunits of complex b-c1 are: cytochrome b, cytochrome c1 and the Rieske protein.</text>
</comment>
<organism evidence="22">
    <name type="scientific">Caprella mutica</name>
    <dbReference type="NCBI Taxonomy" id="380747"/>
    <lineage>
        <taxon>Eukaryota</taxon>
        <taxon>Metazoa</taxon>
        <taxon>Ecdysozoa</taxon>
        <taxon>Arthropoda</taxon>
        <taxon>Crustacea</taxon>
        <taxon>Multicrustacea</taxon>
        <taxon>Malacostraca</taxon>
        <taxon>Eumalacostraca</taxon>
        <taxon>Peracarida</taxon>
        <taxon>Amphipoda</taxon>
        <taxon>Senticaudata</taxon>
        <taxon>Corophiida</taxon>
        <taxon>Caprellidira</taxon>
        <taxon>Caprelloidea</taxon>
        <taxon>Caprellidae</taxon>
        <taxon>Caprella</taxon>
    </lineage>
</organism>
<dbReference type="SMR" id="E0XH10"/>
<protein>
    <recommendedName>
        <fullName evidence="4 19">Cytochrome b</fullName>
    </recommendedName>
</protein>
<keyword evidence="12 19" id="KW-1133">Transmembrane helix</keyword>
<keyword evidence="7 19" id="KW-0679">Respiratory chain</keyword>
<dbReference type="CDD" id="cd00290">
    <property type="entry name" value="cytochrome_b_C"/>
    <property type="match status" value="1"/>
</dbReference>
<gene>
    <name evidence="22" type="primary">CYTB</name>
</gene>
<comment type="subcellular location">
    <subcellularLocation>
        <location evidence="2">Mitochondrion inner membrane</location>
        <topology evidence="2">Multi-pass membrane protein</topology>
    </subcellularLocation>
</comment>
<dbReference type="GO" id="GO:0006122">
    <property type="term" value="P:mitochondrial electron transport, ubiquinol to cytochrome c"/>
    <property type="evidence" value="ECO:0007669"/>
    <property type="project" value="TreeGrafter"/>
</dbReference>
<comment type="cofactor">
    <cofactor evidence="19">
        <name>heme b</name>
        <dbReference type="ChEBI" id="CHEBI:60344"/>
    </cofactor>
    <text evidence="19">Binds 2 heme groups non-covalently.</text>
</comment>
<keyword evidence="10" id="KW-0999">Mitochondrion inner membrane</keyword>
<dbReference type="Gene3D" id="1.20.810.10">
    <property type="entry name" value="Cytochrome Bc1 Complex, Chain C"/>
    <property type="match status" value="1"/>
</dbReference>
<keyword evidence="13 18" id="KW-0408">Iron</keyword>
<dbReference type="GO" id="GO:0046872">
    <property type="term" value="F:metal ion binding"/>
    <property type="evidence" value="ECO:0007669"/>
    <property type="project" value="UniProtKB-UniRule"/>
</dbReference>
<feature type="binding site" description="axial binding residue" evidence="18">
    <location>
        <position position="98"/>
    </location>
    <ligand>
        <name>heme b</name>
        <dbReference type="ChEBI" id="CHEBI:60344"/>
        <label>b566</label>
    </ligand>
    <ligandPart>
        <name>Fe</name>
        <dbReference type="ChEBI" id="CHEBI:18248"/>
    </ligandPart>
</feature>
<evidence type="ECO:0000256" key="16">
    <source>
        <dbReference type="ARBA" id="ARBA00023136"/>
    </source>
</evidence>
<evidence type="ECO:0000256" key="5">
    <source>
        <dbReference type="ARBA" id="ARBA00022448"/>
    </source>
</evidence>
<dbReference type="PIRSF" id="PIRSF038885">
    <property type="entry name" value="COB"/>
    <property type="match status" value="1"/>
</dbReference>
<evidence type="ECO:0000256" key="7">
    <source>
        <dbReference type="ARBA" id="ARBA00022660"/>
    </source>
</evidence>
<dbReference type="InterPro" id="IPR027387">
    <property type="entry name" value="Cytb/b6-like_sf"/>
</dbReference>
<evidence type="ECO:0000256" key="14">
    <source>
        <dbReference type="ARBA" id="ARBA00023075"/>
    </source>
</evidence>
<evidence type="ECO:0000256" key="6">
    <source>
        <dbReference type="ARBA" id="ARBA00022617"/>
    </source>
</evidence>
<dbReference type="PROSITE" id="PS51002">
    <property type="entry name" value="CYTB_NTER"/>
    <property type="match status" value="1"/>
</dbReference>
<feature type="domain" description="Cytochrome b/b6 N-terminal region profile" evidence="20">
    <location>
        <begin position="1"/>
        <end position="210"/>
    </location>
</feature>
<evidence type="ECO:0000259" key="21">
    <source>
        <dbReference type="PROSITE" id="PS51003"/>
    </source>
</evidence>
<feature type="binding site" description="axial binding residue" evidence="18">
    <location>
        <position position="197"/>
    </location>
    <ligand>
        <name>heme b</name>
        <dbReference type="ChEBI" id="CHEBI:60344"/>
        <label>b566</label>
    </ligand>
    <ligandPart>
        <name>Fe</name>
        <dbReference type="ChEBI" id="CHEBI:18248"/>
    </ligandPart>
</feature>
<evidence type="ECO:0000256" key="15">
    <source>
        <dbReference type="ARBA" id="ARBA00023128"/>
    </source>
</evidence>
<dbReference type="InterPro" id="IPR030689">
    <property type="entry name" value="Cytochrome_b"/>
</dbReference>
<dbReference type="InterPro" id="IPR005797">
    <property type="entry name" value="Cyt_b/b6_N"/>
</dbReference>
<feature type="transmembrane region" description="Helical" evidence="19">
    <location>
        <begin position="111"/>
        <end position="134"/>
    </location>
</feature>
<feature type="binding site" description="axial binding residue" evidence="18">
    <location>
        <position position="84"/>
    </location>
    <ligand>
        <name>heme b</name>
        <dbReference type="ChEBI" id="CHEBI:60344"/>
        <label>b562</label>
    </ligand>
    <ligandPart>
        <name>Fe</name>
        <dbReference type="ChEBI" id="CHEBI:18248"/>
    </ligandPart>
</feature>
<evidence type="ECO:0000256" key="17">
    <source>
        <dbReference type="PIRSR" id="PIRSR038885-1"/>
    </source>
</evidence>
<evidence type="ECO:0000313" key="22">
    <source>
        <dbReference type="EMBL" id="ADA69730.1"/>
    </source>
</evidence>
<evidence type="ECO:0000256" key="13">
    <source>
        <dbReference type="ARBA" id="ARBA00023004"/>
    </source>
</evidence>
<feature type="binding site" description="axial binding residue" evidence="18">
    <location>
        <position position="183"/>
    </location>
    <ligand>
        <name>heme b</name>
        <dbReference type="ChEBI" id="CHEBI:60344"/>
        <label>b562</label>
    </ligand>
    <ligandPart>
        <name>Fe</name>
        <dbReference type="ChEBI" id="CHEBI:18248"/>
    </ligandPart>
</feature>
<dbReference type="InterPro" id="IPR005798">
    <property type="entry name" value="Cyt_b/b6_C"/>
</dbReference>
<evidence type="ECO:0000256" key="3">
    <source>
        <dbReference type="ARBA" id="ARBA00011649"/>
    </source>
</evidence>
<evidence type="ECO:0000256" key="18">
    <source>
        <dbReference type="PIRSR" id="PIRSR038885-2"/>
    </source>
</evidence>
<keyword evidence="6 18" id="KW-0349">Heme</keyword>